<dbReference type="EMBL" id="VIGI01000003">
    <property type="protein sequence ID" value="KAB8302693.1"/>
    <property type="molecule type" value="Genomic_DNA"/>
</dbReference>
<evidence type="ECO:0000313" key="4">
    <source>
        <dbReference type="Proteomes" id="UP000326757"/>
    </source>
</evidence>
<dbReference type="AlphaFoldDB" id="A0A5N6KG01"/>
<protein>
    <submittedName>
        <fullName evidence="3">Uncharacterized protein</fullName>
    </submittedName>
</protein>
<gene>
    <name evidence="3" type="ORF">EYC80_006055</name>
</gene>
<reference evidence="3 4" key="1">
    <citation type="submission" date="2019-06" db="EMBL/GenBank/DDBJ databases">
        <title>Genome Sequence of the Brown Rot Fungal Pathogen Monilinia laxa.</title>
        <authorList>
            <person name="De Miccolis Angelini R.M."/>
            <person name="Landi L."/>
            <person name="Abate D."/>
            <person name="Pollastro S."/>
            <person name="Romanazzi G."/>
            <person name="Faretra F."/>
        </authorList>
    </citation>
    <scope>NUCLEOTIDE SEQUENCE [LARGE SCALE GENOMIC DNA]</scope>
    <source>
        <strain evidence="3 4">Mlax316</strain>
    </source>
</reference>
<feature type="compositionally biased region" description="Basic and acidic residues" evidence="2">
    <location>
        <begin position="54"/>
        <end position="67"/>
    </location>
</feature>
<feature type="region of interest" description="Disordered" evidence="2">
    <location>
        <begin position="52"/>
        <end position="78"/>
    </location>
</feature>
<organism evidence="3 4">
    <name type="scientific">Monilinia laxa</name>
    <name type="common">Brown rot fungus</name>
    <name type="synonym">Sclerotinia laxa</name>
    <dbReference type="NCBI Taxonomy" id="61186"/>
    <lineage>
        <taxon>Eukaryota</taxon>
        <taxon>Fungi</taxon>
        <taxon>Dikarya</taxon>
        <taxon>Ascomycota</taxon>
        <taxon>Pezizomycotina</taxon>
        <taxon>Leotiomycetes</taxon>
        <taxon>Helotiales</taxon>
        <taxon>Sclerotiniaceae</taxon>
        <taxon>Monilinia</taxon>
    </lineage>
</organism>
<dbReference type="Proteomes" id="UP000326757">
    <property type="component" value="Unassembled WGS sequence"/>
</dbReference>
<evidence type="ECO:0000256" key="2">
    <source>
        <dbReference type="SAM" id="MobiDB-lite"/>
    </source>
</evidence>
<sequence length="367" mass="41043">MSFTSLLQKFRRQRLSIALCRSPLSIPMQLSGRAIPYSTVESTSGIAPVSKNAGMEERRVTRGENEPSHGYVSHATPSNIDPTIDTDLDCVMTTPLPSRNQSESASNADVDYCQCQENACASSNRTGKLRPPPLRLASDSRLPSIAMMLNECPSNRASLHPTGNYAFPIPIFDNRRSFSNASGSTIVGTASIPGQRYFLLNTLYQICLDATTTYIRAFPQSSHSGLRWEPRHSYSNRYHPYRGKARERSYNDDQSKTLMDNIEVISTFLWRNARRDEMAPHKAESDAVIDMNNLYKWGGNLVGGMEERARDEEARTAGLHAAMAMCGWLKISEASTLCKEVEEELRDLTNLESQRMRDEDDEDGGIL</sequence>
<accession>A0A5N6KG01</accession>
<feature type="coiled-coil region" evidence="1">
    <location>
        <begin position="331"/>
        <end position="361"/>
    </location>
</feature>
<keyword evidence="4" id="KW-1185">Reference proteome</keyword>
<name>A0A5N6KG01_MONLA</name>
<evidence type="ECO:0000313" key="3">
    <source>
        <dbReference type="EMBL" id="KAB8302693.1"/>
    </source>
</evidence>
<evidence type="ECO:0000256" key="1">
    <source>
        <dbReference type="SAM" id="Coils"/>
    </source>
</evidence>
<keyword evidence="1" id="KW-0175">Coiled coil</keyword>
<dbReference type="OrthoDB" id="3562377at2759"/>
<proteinExistence type="predicted"/>
<comment type="caution">
    <text evidence="3">The sequence shown here is derived from an EMBL/GenBank/DDBJ whole genome shotgun (WGS) entry which is preliminary data.</text>
</comment>